<dbReference type="AlphaFoldDB" id="A0AAE0W7B2"/>
<dbReference type="InterPro" id="IPR007577">
    <property type="entry name" value="GlycoTrfase_DXD_sugar-bd_CS"/>
</dbReference>
<dbReference type="PANTHER" id="PTHR32385">
    <property type="entry name" value="MANNOSYL PHOSPHORYLINOSITOL CERAMIDE SYNTHASE"/>
    <property type="match status" value="1"/>
</dbReference>
<evidence type="ECO:0000313" key="2">
    <source>
        <dbReference type="EMBL" id="KAK3603092.1"/>
    </source>
</evidence>
<dbReference type="InterPro" id="IPR029044">
    <property type="entry name" value="Nucleotide-diphossugar_trans"/>
</dbReference>
<proteinExistence type="predicted"/>
<dbReference type="Proteomes" id="UP001195483">
    <property type="component" value="Unassembled WGS sequence"/>
</dbReference>
<reference evidence="2" key="3">
    <citation type="submission" date="2023-05" db="EMBL/GenBank/DDBJ databases">
        <authorList>
            <person name="Smith C.H."/>
        </authorList>
    </citation>
    <scope>NUCLEOTIDE SEQUENCE</scope>
    <source>
        <strain evidence="2">CHS0354</strain>
        <tissue evidence="2">Mantle</tissue>
    </source>
</reference>
<dbReference type="GO" id="GO:0016020">
    <property type="term" value="C:membrane"/>
    <property type="evidence" value="ECO:0007669"/>
    <property type="project" value="GOC"/>
</dbReference>
<comment type="caution">
    <text evidence="2">The sequence shown here is derived from an EMBL/GenBank/DDBJ whole genome shotgun (WGS) entry which is preliminary data.</text>
</comment>
<dbReference type="PANTHER" id="PTHR32385:SF15">
    <property type="entry name" value="INOSITOL PHOSPHOCERAMIDE MANNOSYLTRANSFERASE 1"/>
    <property type="match status" value="1"/>
</dbReference>
<dbReference type="Pfam" id="PF04488">
    <property type="entry name" value="Gly_transf_sug"/>
    <property type="match status" value="1"/>
</dbReference>
<reference evidence="2" key="2">
    <citation type="journal article" date="2021" name="Genome Biol. Evol.">
        <title>Developing a high-quality reference genome for a parasitic bivalve with doubly uniparental inheritance (Bivalvia: Unionida).</title>
        <authorList>
            <person name="Smith C.H."/>
        </authorList>
    </citation>
    <scope>NUCLEOTIDE SEQUENCE</scope>
    <source>
        <strain evidence="2">CHS0354</strain>
        <tissue evidence="2">Mantle</tissue>
    </source>
</reference>
<gene>
    <name evidence="2" type="ORF">CHS0354_027873</name>
</gene>
<dbReference type="GO" id="GO:0051999">
    <property type="term" value="P:mannosyl-inositol phosphorylceramide biosynthetic process"/>
    <property type="evidence" value="ECO:0007669"/>
    <property type="project" value="TreeGrafter"/>
</dbReference>
<accession>A0AAE0W7B2</accession>
<keyword evidence="1" id="KW-0808">Transferase</keyword>
<protein>
    <submittedName>
        <fullName evidence="2">Uncharacterized protein</fullName>
    </submittedName>
</protein>
<dbReference type="SUPFAM" id="SSF53448">
    <property type="entry name" value="Nucleotide-diphospho-sugar transferases"/>
    <property type="match status" value="1"/>
</dbReference>
<evidence type="ECO:0000256" key="1">
    <source>
        <dbReference type="ARBA" id="ARBA00022679"/>
    </source>
</evidence>
<dbReference type="EMBL" id="JAEAOA010001688">
    <property type="protein sequence ID" value="KAK3603092.1"/>
    <property type="molecule type" value="Genomic_DNA"/>
</dbReference>
<keyword evidence="3" id="KW-1185">Reference proteome</keyword>
<dbReference type="Gene3D" id="3.90.550.20">
    <property type="match status" value="1"/>
</dbReference>
<organism evidence="2 3">
    <name type="scientific">Potamilus streckersoni</name>
    <dbReference type="NCBI Taxonomy" id="2493646"/>
    <lineage>
        <taxon>Eukaryota</taxon>
        <taxon>Metazoa</taxon>
        <taxon>Spiralia</taxon>
        <taxon>Lophotrochozoa</taxon>
        <taxon>Mollusca</taxon>
        <taxon>Bivalvia</taxon>
        <taxon>Autobranchia</taxon>
        <taxon>Heteroconchia</taxon>
        <taxon>Palaeoheterodonta</taxon>
        <taxon>Unionida</taxon>
        <taxon>Unionoidea</taxon>
        <taxon>Unionidae</taxon>
        <taxon>Ambleminae</taxon>
        <taxon>Lampsilini</taxon>
        <taxon>Potamilus</taxon>
    </lineage>
</organism>
<evidence type="ECO:0000313" key="3">
    <source>
        <dbReference type="Proteomes" id="UP001195483"/>
    </source>
</evidence>
<reference evidence="2" key="1">
    <citation type="journal article" date="2021" name="Genome Biol. Evol.">
        <title>A High-Quality Reference Genome for a Parasitic Bivalve with Doubly Uniparental Inheritance (Bivalvia: Unionida).</title>
        <authorList>
            <person name="Smith C.H."/>
        </authorList>
    </citation>
    <scope>NUCLEOTIDE SEQUENCE</scope>
    <source>
        <strain evidence="2">CHS0354</strain>
    </source>
</reference>
<name>A0AAE0W7B2_9BIVA</name>
<dbReference type="GO" id="GO:0000030">
    <property type="term" value="F:mannosyltransferase activity"/>
    <property type="evidence" value="ECO:0007669"/>
    <property type="project" value="TreeGrafter"/>
</dbReference>
<dbReference type="InterPro" id="IPR051706">
    <property type="entry name" value="Glycosyltransferase_domain"/>
</dbReference>
<sequence length="370" mass="43820">MMRIGSKARSTMSRVNLENLIVALCRKPTQKVLTWGFFTIFLMHWVIKFEQVKEHGNFQELDIPIDPETLRKYPPFGIQTVEEFPDDGPYKIPPVLHQTWKDTQIPRKLMSWVKSWVTINPEWEYYLWTDQTARDLINERHPKFLPVYDSYSENIRRADSLRYVVLYEFGGVYADMDVECLKPLDPMLRKYSCFMPQEPYEHPVLDGNFEILVINAVMGCRAKHPFMKIIIDQLPFFSHMWNVLDSTGPYFVTQMFNRYSRTVKSLKSTHEKAVYLAPAEYFFPTVDPIKFFWFRAQCGKFDKLSYNQKRACVNFKAYGAKRKPLPYSFTDHHWVHTYLEFRLSLKGPVDVHEIVPKVKFYRVLNASLSS</sequence>